<proteinExistence type="predicted"/>
<accession>A0A2S9ILL1</accession>
<organism evidence="1 2">
    <name type="scientific">Phyllobacterium phragmitis</name>
    <dbReference type="NCBI Taxonomy" id="2670329"/>
    <lineage>
        <taxon>Bacteria</taxon>
        <taxon>Pseudomonadati</taxon>
        <taxon>Pseudomonadota</taxon>
        <taxon>Alphaproteobacteria</taxon>
        <taxon>Hyphomicrobiales</taxon>
        <taxon>Phyllobacteriaceae</taxon>
        <taxon>Phyllobacterium</taxon>
    </lineage>
</organism>
<keyword evidence="2" id="KW-1185">Reference proteome</keyword>
<dbReference type="Pfam" id="PF19551">
    <property type="entry name" value="DUF6074"/>
    <property type="match status" value="1"/>
</dbReference>
<sequence>MQMDLFSTAVTQNAVVIPFPIDRQAAKIRAAARELSARDFTAGRRFWAAHAKAVRRELRQAGLSSKEIDTRMAKYTAAVSRLIKQPETGTPNDAA</sequence>
<evidence type="ECO:0000313" key="2">
    <source>
        <dbReference type="Proteomes" id="UP000239434"/>
    </source>
</evidence>
<dbReference type="AlphaFoldDB" id="A0A2S9ILL1"/>
<dbReference type="EMBL" id="PVBR01000021">
    <property type="protein sequence ID" value="PRD41372.1"/>
    <property type="molecule type" value="Genomic_DNA"/>
</dbReference>
<protein>
    <submittedName>
        <fullName evidence="1">Uncharacterized protein</fullName>
    </submittedName>
</protein>
<dbReference type="InterPro" id="IPR045720">
    <property type="entry name" value="DUF6074"/>
</dbReference>
<reference evidence="1 2" key="1">
    <citation type="submission" date="2018-02" db="EMBL/GenBank/DDBJ databases">
        <title>The draft genome of Phyllobacterium sp. 1N-3.</title>
        <authorList>
            <person name="Liu L."/>
            <person name="Li L."/>
            <person name="Zhang X."/>
            <person name="Wang T."/>
            <person name="Liang L."/>
        </authorList>
    </citation>
    <scope>NUCLEOTIDE SEQUENCE [LARGE SCALE GENOMIC DNA]</scope>
    <source>
        <strain evidence="1 2">1N-3</strain>
    </source>
</reference>
<dbReference type="RefSeq" id="WP_105744381.1">
    <property type="nucleotide sequence ID" value="NZ_PVBR01000021.1"/>
</dbReference>
<evidence type="ECO:0000313" key="1">
    <source>
        <dbReference type="EMBL" id="PRD41372.1"/>
    </source>
</evidence>
<gene>
    <name evidence="1" type="ORF">C5748_22055</name>
</gene>
<dbReference type="Proteomes" id="UP000239434">
    <property type="component" value="Unassembled WGS sequence"/>
</dbReference>
<name>A0A2S9ILL1_9HYPH</name>
<comment type="caution">
    <text evidence="1">The sequence shown here is derived from an EMBL/GenBank/DDBJ whole genome shotgun (WGS) entry which is preliminary data.</text>
</comment>